<accession>A0A7J6XN32</accession>
<dbReference type="VEuPathDB" id="TriTrypDB:ECC02_011446"/>
<sequence length="533" mass="58138">MGHQQGERPNATPLLALGVASPTAVVGISAPPTLNCLCSSYCYYYFFCYLGGSQIRLLCNYVMDNAVSNCCAWRTPFYAASADDAGAFAGDAALGVSSVASSCRKRPRMEMSTFAYWMQNIRHTVESLVSKESGDEEFSWKRVVLETCRVLRGCWLFHGRPQDTFEPAHSLSQVAQHLLIAYGGYGLTDDRQFIFLQGEQQMPYVGFLLVALQQLLAEHGDSQWDLQPVAVWPRSSPRLFKDCDMRLVMVGRGDFDRSNGRVDVEGTADGDFSASGFLCGDYELMSMQAVLHEAMGASNDISVVLLANRLLTEDGSFSLVRDLHAKCFSAVYDGDGLMCLVSGADVGTVAAAAAAGNPDLESFLSHAASCGCFRTRSVYAHALLLGPTGPLFIHLRQNGHHHNQSGKNATGPFSGLNDELDEAQLCEWLQCFLWVPQPTIIVLWDDSDKLTKTGALVSRLVGLSDGGSSLWSGYRRFPLEADNNNNDACNSSSCGNPPTVYVRDATLTLERAKSLRVDAGVCQVWHVHMSPHC</sequence>
<proteinExistence type="predicted"/>
<reference evidence="1" key="2">
    <citation type="submission" date="2020-04" db="EMBL/GenBank/DDBJ databases">
        <authorList>
            <person name="Diaz Viraque F."/>
        </authorList>
    </citation>
    <scope>NUCLEOTIDE SEQUENCE</scope>
    <source>
        <strain evidence="1">Berenice</strain>
    </source>
</reference>
<dbReference type="EMBL" id="JABDHM010000179">
    <property type="protein sequence ID" value="KAF5216742.1"/>
    <property type="molecule type" value="Genomic_DNA"/>
</dbReference>
<evidence type="ECO:0000313" key="2">
    <source>
        <dbReference type="EMBL" id="KAF5216742.1"/>
    </source>
</evidence>
<reference evidence="1 3" key="1">
    <citation type="journal article" date="2019" name="Genome Biol. Evol.">
        <title>Nanopore Sequencing Significantly Improves Genome Assembly of the Protozoan Parasite Trypanosoma cruzi.</title>
        <authorList>
            <person name="Diaz-Viraque F."/>
            <person name="Pita S."/>
            <person name="Greif G."/>
            <person name="de Souza R.C.M."/>
            <person name="Iraola G."/>
            <person name="Robello C."/>
        </authorList>
    </citation>
    <scope>NUCLEOTIDE SEQUENCE [LARGE SCALE GENOMIC DNA]</scope>
    <source>
        <strain evidence="1 3">Berenice</strain>
    </source>
</reference>
<evidence type="ECO:0000313" key="1">
    <source>
        <dbReference type="EMBL" id="KAF5215837.1"/>
    </source>
</evidence>
<evidence type="ECO:0000313" key="3">
    <source>
        <dbReference type="Proteomes" id="UP000583944"/>
    </source>
</evidence>
<dbReference type="VEuPathDB" id="TriTrypDB:ECC02_010456"/>
<protein>
    <submittedName>
        <fullName evidence="1">Uncharacterized protein</fullName>
    </submittedName>
</protein>
<dbReference type="VEuPathDB" id="TriTrypDB:BCY84_15673"/>
<dbReference type="EMBL" id="JABDHM010000266">
    <property type="protein sequence ID" value="KAF5215837.1"/>
    <property type="molecule type" value="Genomic_DNA"/>
</dbReference>
<comment type="caution">
    <text evidence="1">The sequence shown here is derived from an EMBL/GenBank/DDBJ whole genome shotgun (WGS) entry which is preliminary data.</text>
</comment>
<name>A0A7J6XN32_TRYCR</name>
<organism evidence="1 3">
    <name type="scientific">Trypanosoma cruzi</name>
    <dbReference type="NCBI Taxonomy" id="5693"/>
    <lineage>
        <taxon>Eukaryota</taxon>
        <taxon>Discoba</taxon>
        <taxon>Euglenozoa</taxon>
        <taxon>Kinetoplastea</taxon>
        <taxon>Metakinetoplastina</taxon>
        <taxon>Trypanosomatida</taxon>
        <taxon>Trypanosomatidae</taxon>
        <taxon>Trypanosoma</taxon>
        <taxon>Schizotrypanum</taxon>
    </lineage>
</organism>
<gene>
    <name evidence="2" type="ORF">ECC02_010456</name>
    <name evidence="1" type="ORF">ECC02_011446</name>
</gene>
<dbReference type="Proteomes" id="UP000583944">
    <property type="component" value="Unassembled WGS sequence"/>
</dbReference>
<dbReference type="AlphaFoldDB" id="A0A7J6XN32"/>